<organism evidence="4 5">
    <name type="scientific">Acinetobacter boissieri</name>
    <dbReference type="NCBI Taxonomy" id="1219383"/>
    <lineage>
        <taxon>Bacteria</taxon>
        <taxon>Pseudomonadati</taxon>
        <taxon>Pseudomonadota</taxon>
        <taxon>Gammaproteobacteria</taxon>
        <taxon>Moraxellales</taxon>
        <taxon>Moraxellaceae</taxon>
        <taxon>Acinetobacter</taxon>
    </lineage>
</organism>
<proteinExistence type="predicted"/>
<evidence type="ECO:0000256" key="3">
    <source>
        <dbReference type="ARBA" id="ARBA00023239"/>
    </source>
</evidence>
<dbReference type="GO" id="GO:0006744">
    <property type="term" value="P:ubiquinone biosynthetic process"/>
    <property type="evidence" value="ECO:0007669"/>
    <property type="project" value="UniProtKB-KW"/>
</dbReference>
<dbReference type="GO" id="GO:0008813">
    <property type="term" value="F:chorismate lyase activity"/>
    <property type="evidence" value="ECO:0007669"/>
    <property type="project" value="InterPro"/>
</dbReference>
<dbReference type="EMBL" id="FMYL01000008">
    <property type="protein sequence ID" value="SDC06169.1"/>
    <property type="molecule type" value="Genomic_DNA"/>
</dbReference>
<dbReference type="Proteomes" id="UP000242501">
    <property type="component" value="Unassembled WGS sequence"/>
</dbReference>
<dbReference type="InterPro" id="IPR007440">
    <property type="entry name" value="Chorismate--pyruvate_lyase"/>
</dbReference>
<dbReference type="PANTHER" id="PTHR38683:SF1">
    <property type="entry name" value="CHORISMATE PYRUVATE-LYASE"/>
    <property type="match status" value="1"/>
</dbReference>
<keyword evidence="3 4" id="KW-0456">Lyase</keyword>
<protein>
    <submittedName>
        <fullName evidence="4">Chorismate lyase</fullName>
    </submittedName>
</protein>
<reference evidence="5" key="1">
    <citation type="submission" date="2016-09" db="EMBL/GenBank/DDBJ databases">
        <authorList>
            <person name="Varghese N."/>
            <person name="Submissions S."/>
        </authorList>
    </citation>
    <scope>NUCLEOTIDE SEQUENCE [LARGE SCALE GENOMIC DNA]</scope>
    <source>
        <strain evidence="5">ANC 4422</strain>
    </source>
</reference>
<dbReference type="PANTHER" id="PTHR38683">
    <property type="entry name" value="CHORISMATE PYRUVATE-LYASE"/>
    <property type="match status" value="1"/>
</dbReference>
<dbReference type="InterPro" id="IPR028978">
    <property type="entry name" value="Chorismate_lyase_/UTRA_dom_sf"/>
</dbReference>
<keyword evidence="1" id="KW-0963">Cytoplasm</keyword>
<dbReference type="OrthoDB" id="9789493at2"/>
<dbReference type="AlphaFoldDB" id="A0A1G6II13"/>
<dbReference type="GO" id="GO:0005829">
    <property type="term" value="C:cytosol"/>
    <property type="evidence" value="ECO:0007669"/>
    <property type="project" value="TreeGrafter"/>
</dbReference>
<evidence type="ECO:0000256" key="2">
    <source>
        <dbReference type="ARBA" id="ARBA00022688"/>
    </source>
</evidence>
<evidence type="ECO:0000313" key="5">
    <source>
        <dbReference type="Proteomes" id="UP000242501"/>
    </source>
</evidence>
<dbReference type="SUPFAM" id="SSF64288">
    <property type="entry name" value="Chorismate lyase-like"/>
    <property type="match status" value="1"/>
</dbReference>
<dbReference type="Gene3D" id="3.40.1410.10">
    <property type="entry name" value="Chorismate lyase-like"/>
    <property type="match status" value="1"/>
</dbReference>
<keyword evidence="5" id="KW-1185">Reference proteome</keyword>
<name>A0A1G6II13_9GAMM</name>
<accession>A0A1G6II13</accession>
<evidence type="ECO:0000256" key="1">
    <source>
        <dbReference type="ARBA" id="ARBA00022490"/>
    </source>
</evidence>
<evidence type="ECO:0000313" key="4">
    <source>
        <dbReference type="EMBL" id="SDC06169.1"/>
    </source>
</evidence>
<keyword evidence="2" id="KW-0831">Ubiquinone biosynthesis</keyword>
<dbReference type="Pfam" id="PF04345">
    <property type="entry name" value="Chor_lyase"/>
    <property type="match status" value="1"/>
</dbReference>
<sequence length="166" mass="19576">MFKSAQVILASDPNQIPDVLHAWLYAEGSLTVQLRQLSNGKFSVVPTKEKFERPKRQYNQWLNTPLHHTAWVREVLLYGAEQIPWVKATSIFPILSIQKQARIFKSLGCKPIGWFLFQRTQPICKRRILKLDEGWTRQSCYTWHGCQFIVQETFLASFEQYLYQKQ</sequence>
<dbReference type="RefSeq" id="WP_092749014.1">
    <property type="nucleotide sequence ID" value="NZ_FMYL01000008.1"/>
</dbReference>
<gene>
    <name evidence="4" type="ORF">SAMN05421733_108140</name>
</gene>
<dbReference type="STRING" id="1219383.SAMN05421733_108140"/>